<organism evidence="5 6">
    <name type="scientific">Thelephora terrestris</name>
    <dbReference type="NCBI Taxonomy" id="56493"/>
    <lineage>
        <taxon>Eukaryota</taxon>
        <taxon>Fungi</taxon>
        <taxon>Dikarya</taxon>
        <taxon>Basidiomycota</taxon>
        <taxon>Agaricomycotina</taxon>
        <taxon>Agaricomycetes</taxon>
        <taxon>Thelephorales</taxon>
        <taxon>Thelephoraceae</taxon>
        <taxon>Thelephora</taxon>
    </lineage>
</organism>
<evidence type="ECO:0000256" key="3">
    <source>
        <dbReference type="PIRSR" id="PIRSR018153-1"/>
    </source>
</evidence>
<keyword evidence="4" id="KW-0472">Membrane</keyword>
<dbReference type="InterPro" id="IPR002685">
    <property type="entry name" value="Glyco_trans_15"/>
</dbReference>
<dbReference type="GO" id="GO:0000026">
    <property type="term" value="F:alpha-1,2-mannosyltransferase activity"/>
    <property type="evidence" value="ECO:0007669"/>
    <property type="project" value="TreeGrafter"/>
</dbReference>
<keyword evidence="6" id="KW-1185">Reference proteome</keyword>
<dbReference type="SUPFAM" id="SSF53448">
    <property type="entry name" value="Nucleotide-diphospho-sugar transferases"/>
    <property type="match status" value="1"/>
</dbReference>
<reference evidence="5" key="2">
    <citation type="submission" date="2020-11" db="EMBL/GenBank/DDBJ databases">
        <authorList>
            <consortium name="DOE Joint Genome Institute"/>
            <person name="Kuo A."/>
            <person name="Miyauchi S."/>
            <person name="Kiss E."/>
            <person name="Drula E."/>
            <person name="Kohler A."/>
            <person name="Sanchez-Garcia M."/>
            <person name="Andreopoulos B."/>
            <person name="Barry K.W."/>
            <person name="Bonito G."/>
            <person name="Buee M."/>
            <person name="Carver A."/>
            <person name="Chen C."/>
            <person name="Cichocki N."/>
            <person name="Clum A."/>
            <person name="Culley D."/>
            <person name="Crous P.W."/>
            <person name="Fauchery L."/>
            <person name="Girlanda M."/>
            <person name="Hayes R."/>
            <person name="Keri Z."/>
            <person name="Labutti K."/>
            <person name="Lipzen A."/>
            <person name="Lombard V."/>
            <person name="Magnuson J."/>
            <person name="Maillard F."/>
            <person name="Morin E."/>
            <person name="Murat C."/>
            <person name="Nolan M."/>
            <person name="Ohm R."/>
            <person name="Pangilinan J."/>
            <person name="Pereira M."/>
            <person name="Perotto S."/>
            <person name="Peter M."/>
            <person name="Riley R."/>
            <person name="Sitrit Y."/>
            <person name="Stielow B."/>
            <person name="Szollosi G."/>
            <person name="Zifcakova L."/>
            <person name="Stursova M."/>
            <person name="Spatafora J.W."/>
            <person name="Tedersoo L."/>
            <person name="Vaario L.-M."/>
            <person name="Yamada A."/>
            <person name="Yan M."/>
            <person name="Wang P."/>
            <person name="Xu J."/>
            <person name="Bruns T."/>
            <person name="Baldrian P."/>
            <person name="Vilgalys R."/>
            <person name="Henrissat B."/>
            <person name="Grigoriev I.V."/>
            <person name="Hibbett D."/>
            <person name="Nagy L.G."/>
            <person name="Martin F.M."/>
        </authorList>
    </citation>
    <scope>NUCLEOTIDE SEQUENCE</scope>
    <source>
        <strain evidence="5">UH-Tt-Lm1</strain>
    </source>
</reference>
<dbReference type="GO" id="GO:0005794">
    <property type="term" value="C:Golgi apparatus"/>
    <property type="evidence" value="ECO:0007669"/>
    <property type="project" value="TreeGrafter"/>
</dbReference>
<protein>
    <submittedName>
        <fullName evidence="5">Glycosyltransferase family 15 protein</fullName>
    </submittedName>
</protein>
<dbReference type="GO" id="GO:0016020">
    <property type="term" value="C:membrane"/>
    <property type="evidence" value="ECO:0007669"/>
    <property type="project" value="InterPro"/>
</dbReference>
<dbReference type="OrthoDB" id="439943at2759"/>
<gene>
    <name evidence="5" type="ORF">BJ322DRAFT_600214</name>
</gene>
<dbReference type="PANTHER" id="PTHR31121">
    <property type="entry name" value="ALPHA-1,2 MANNOSYLTRANSFERASE KTR1"/>
    <property type="match status" value="1"/>
</dbReference>
<keyword evidence="4" id="KW-1133">Transmembrane helix</keyword>
<dbReference type="Proteomes" id="UP000736335">
    <property type="component" value="Unassembled WGS sequence"/>
</dbReference>
<evidence type="ECO:0000256" key="1">
    <source>
        <dbReference type="ARBA" id="ARBA00007677"/>
    </source>
</evidence>
<dbReference type="Gene3D" id="3.90.550.10">
    <property type="entry name" value="Spore Coat Polysaccharide Biosynthesis Protein SpsA, Chain A"/>
    <property type="match status" value="1"/>
</dbReference>
<evidence type="ECO:0000313" key="6">
    <source>
        <dbReference type="Proteomes" id="UP000736335"/>
    </source>
</evidence>
<name>A0A9P6L9H0_9AGAM</name>
<dbReference type="FunFam" id="3.90.550.10:FF:000051">
    <property type="entry name" value="Alpha-1,2-mannosyltransferase (Ktr4)"/>
    <property type="match status" value="1"/>
</dbReference>
<evidence type="ECO:0000256" key="4">
    <source>
        <dbReference type="SAM" id="Phobius"/>
    </source>
</evidence>
<dbReference type="PANTHER" id="PTHR31121:SF6">
    <property type="entry name" value="ALPHA-1,2 MANNOSYLTRANSFERASE KTR1"/>
    <property type="match status" value="1"/>
</dbReference>
<sequence length="385" mass="45508">MSPIGRYVALVVFMLITLHFILSFTHQEYGRATSISNIKNKFTSNPHEYVPDKYYVPPDFNASKPLHVRKANATMVMLARNSDMDNAVQSVRRIQDRFNSKFRYPWVFLNEEPFTDEFKSRVSNVIDGEVEFGLIPHDDWFPPDWIDEEKAAAGRKKLENVIYGTSVSYRNMCRYNSRTFYKHELMQKYKWYWRVEPDVHFSCDIDFDPFLYMEDNKKVYGFTITMYEYRSTIQTLWQTTKDFLKSHPEYLAESNAMGFISDNGGEEYNLCHFWSNFEIADMDFWRAPAYTAYVDYLEASGGFYYERWGDAPVHSIGAALFANKDQIHFFDEIGYEHAPYQHCPREKKSWEAGRCGCNPGRSFDYDGYSCLKKWDAFVGYQHQPW</sequence>
<keyword evidence="2" id="KW-0808">Transferase</keyword>
<dbReference type="AlphaFoldDB" id="A0A9P6L9H0"/>
<feature type="transmembrane region" description="Helical" evidence="4">
    <location>
        <begin position="7"/>
        <end position="25"/>
    </location>
</feature>
<accession>A0A9P6L9H0</accession>
<comment type="caution">
    <text evidence="5">The sequence shown here is derived from an EMBL/GenBank/DDBJ whole genome shotgun (WGS) entry which is preliminary data.</text>
</comment>
<dbReference type="Pfam" id="PF01793">
    <property type="entry name" value="Glyco_transf_15"/>
    <property type="match status" value="1"/>
</dbReference>
<dbReference type="GO" id="GO:0000032">
    <property type="term" value="P:cell wall mannoprotein biosynthetic process"/>
    <property type="evidence" value="ECO:0007669"/>
    <property type="project" value="TreeGrafter"/>
</dbReference>
<evidence type="ECO:0000256" key="2">
    <source>
        <dbReference type="ARBA" id="ARBA00022679"/>
    </source>
</evidence>
<dbReference type="GO" id="GO:0006487">
    <property type="term" value="P:protein N-linked glycosylation"/>
    <property type="evidence" value="ECO:0007669"/>
    <property type="project" value="TreeGrafter"/>
</dbReference>
<feature type="active site" description="Nucleophile" evidence="3">
    <location>
        <position position="278"/>
    </location>
</feature>
<proteinExistence type="inferred from homology"/>
<dbReference type="PIRSF" id="PIRSF018153">
    <property type="entry name" value="Glyco_trans_15"/>
    <property type="match status" value="1"/>
</dbReference>
<dbReference type="EMBL" id="WIUZ02000004">
    <property type="protein sequence ID" value="KAF9788030.1"/>
    <property type="molecule type" value="Genomic_DNA"/>
</dbReference>
<reference evidence="5" key="1">
    <citation type="journal article" date="2020" name="Nat. Commun.">
        <title>Large-scale genome sequencing of mycorrhizal fungi provides insights into the early evolution of symbiotic traits.</title>
        <authorList>
            <person name="Miyauchi S."/>
            <person name="Kiss E."/>
            <person name="Kuo A."/>
            <person name="Drula E."/>
            <person name="Kohler A."/>
            <person name="Sanchez-Garcia M."/>
            <person name="Morin E."/>
            <person name="Andreopoulos B."/>
            <person name="Barry K.W."/>
            <person name="Bonito G."/>
            <person name="Buee M."/>
            <person name="Carver A."/>
            <person name="Chen C."/>
            <person name="Cichocki N."/>
            <person name="Clum A."/>
            <person name="Culley D."/>
            <person name="Crous P.W."/>
            <person name="Fauchery L."/>
            <person name="Girlanda M."/>
            <person name="Hayes R.D."/>
            <person name="Keri Z."/>
            <person name="LaButti K."/>
            <person name="Lipzen A."/>
            <person name="Lombard V."/>
            <person name="Magnuson J."/>
            <person name="Maillard F."/>
            <person name="Murat C."/>
            <person name="Nolan M."/>
            <person name="Ohm R.A."/>
            <person name="Pangilinan J."/>
            <person name="Pereira M.F."/>
            <person name="Perotto S."/>
            <person name="Peter M."/>
            <person name="Pfister S."/>
            <person name="Riley R."/>
            <person name="Sitrit Y."/>
            <person name="Stielow J.B."/>
            <person name="Szollosi G."/>
            <person name="Zifcakova L."/>
            <person name="Stursova M."/>
            <person name="Spatafora J.W."/>
            <person name="Tedersoo L."/>
            <person name="Vaario L.M."/>
            <person name="Yamada A."/>
            <person name="Yan M."/>
            <person name="Wang P."/>
            <person name="Xu J."/>
            <person name="Bruns T."/>
            <person name="Baldrian P."/>
            <person name="Vilgalys R."/>
            <person name="Dunand C."/>
            <person name="Henrissat B."/>
            <person name="Grigoriev I.V."/>
            <person name="Hibbett D."/>
            <person name="Nagy L.G."/>
            <person name="Martin F.M."/>
        </authorList>
    </citation>
    <scope>NUCLEOTIDE SEQUENCE</scope>
    <source>
        <strain evidence="5">UH-Tt-Lm1</strain>
    </source>
</reference>
<dbReference type="InterPro" id="IPR029044">
    <property type="entry name" value="Nucleotide-diphossugar_trans"/>
</dbReference>
<dbReference type="GO" id="GO:0006493">
    <property type="term" value="P:protein O-linked glycosylation"/>
    <property type="evidence" value="ECO:0007669"/>
    <property type="project" value="TreeGrafter"/>
</dbReference>
<comment type="similarity">
    <text evidence="1">Belongs to the glycosyltransferase 15 family.</text>
</comment>
<evidence type="ECO:0000313" key="5">
    <source>
        <dbReference type="EMBL" id="KAF9788030.1"/>
    </source>
</evidence>
<keyword evidence="4" id="KW-0812">Transmembrane</keyword>